<dbReference type="EC" id="1.16.1.9" evidence="2"/>
<organism evidence="2 3">
    <name type="scientific">Occultella aeris</name>
    <dbReference type="NCBI Taxonomy" id="2761496"/>
    <lineage>
        <taxon>Bacteria</taxon>
        <taxon>Bacillati</taxon>
        <taxon>Actinomycetota</taxon>
        <taxon>Actinomycetes</taxon>
        <taxon>Micrococcales</taxon>
        <taxon>Ruaniaceae</taxon>
        <taxon>Occultella</taxon>
    </lineage>
</organism>
<dbReference type="InterPro" id="IPR013113">
    <property type="entry name" value="SIP_FAD-bd"/>
</dbReference>
<feature type="domain" description="FAD-binding FR-type" evidence="1">
    <location>
        <begin position="1"/>
        <end position="107"/>
    </location>
</feature>
<proteinExistence type="predicted"/>
<sequence>MIRIRLGGPDMADYPTTGIGDEYVRVFFPDTPDEEPRLPFVTERGWDFSEGVEPSAMRTYTIRDHRPGAVDIDFVAHPGGVAADWALAAQVGQAVGINPPRGLYDRPRVARHQVLIADEPALPAALRVAELTAGEVSTHVVAEVRSPEHRLEAAVDGVTYSWLYGSGNGVAPTHLPEVTRRLTLACDGGTYVWVAGESRATREIRTHLRHGLGLPADSYKVVGYWTDRAEEWTQRYESLDAGVRQRIEDLYDGDLDAEQMIDEVHAIYASAGL</sequence>
<dbReference type="InterPro" id="IPR017938">
    <property type="entry name" value="Riboflavin_synthase-like_b-brl"/>
</dbReference>
<dbReference type="PROSITE" id="PS51384">
    <property type="entry name" value="FAD_FR"/>
    <property type="match status" value="1"/>
</dbReference>
<evidence type="ECO:0000259" key="1">
    <source>
        <dbReference type="PROSITE" id="PS51384"/>
    </source>
</evidence>
<comment type="caution">
    <text evidence="2">The sequence shown here is derived from an EMBL/GenBank/DDBJ whole genome shotgun (WGS) entry which is preliminary data.</text>
</comment>
<dbReference type="CDD" id="cd06193">
    <property type="entry name" value="siderophore_interacting"/>
    <property type="match status" value="1"/>
</dbReference>
<dbReference type="InterPro" id="IPR039261">
    <property type="entry name" value="FNR_nucleotide-bd"/>
</dbReference>
<gene>
    <name evidence="2" type="primary">yqjH_2</name>
    <name evidence="2" type="ORF">HALOF300_04362</name>
</gene>
<dbReference type="InterPro" id="IPR007037">
    <property type="entry name" value="SIP_rossman_dom"/>
</dbReference>
<dbReference type="Gene3D" id="3.40.50.80">
    <property type="entry name" value="Nucleotide-binding domain of ferredoxin-NADP reductase (FNR) module"/>
    <property type="match status" value="1"/>
</dbReference>
<dbReference type="Proteomes" id="UP000419743">
    <property type="component" value="Unassembled WGS sequence"/>
</dbReference>
<protein>
    <submittedName>
        <fullName evidence="2">NADPH-dependent ferric-chelate reductase</fullName>
        <ecNumber evidence="2">1.16.1.9</ecNumber>
    </submittedName>
</protein>
<dbReference type="InterPro" id="IPR039374">
    <property type="entry name" value="SIP_fam"/>
</dbReference>
<evidence type="ECO:0000313" key="3">
    <source>
        <dbReference type="Proteomes" id="UP000419743"/>
    </source>
</evidence>
<dbReference type="SUPFAM" id="SSF63380">
    <property type="entry name" value="Riboflavin synthase domain-like"/>
    <property type="match status" value="1"/>
</dbReference>
<dbReference type="AlphaFoldDB" id="A0A7M4DQC4"/>
<dbReference type="PANTHER" id="PTHR30157">
    <property type="entry name" value="FERRIC REDUCTASE, NADPH-DEPENDENT"/>
    <property type="match status" value="1"/>
</dbReference>
<reference evidence="2 3" key="1">
    <citation type="submission" date="2019-11" db="EMBL/GenBank/DDBJ databases">
        <authorList>
            <person name="Criscuolo A."/>
        </authorList>
    </citation>
    <scope>NUCLEOTIDE SEQUENCE [LARGE SCALE GENOMIC DNA]</scope>
    <source>
        <strain evidence="2">CIP111667</strain>
    </source>
</reference>
<keyword evidence="2" id="KW-0560">Oxidoreductase</keyword>
<dbReference type="GO" id="GO:0052851">
    <property type="term" value="F:ferric-chelate reductase (NADPH) activity"/>
    <property type="evidence" value="ECO:0007669"/>
    <property type="project" value="UniProtKB-EC"/>
</dbReference>
<dbReference type="InterPro" id="IPR017927">
    <property type="entry name" value="FAD-bd_FR_type"/>
</dbReference>
<dbReference type="EMBL" id="CACRYJ010000061">
    <property type="protein sequence ID" value="VZO39668.1"/>
    <property type="molecule type" value="Genomic_DNA"/>
</dbReference>
<dbReference type="Gene3D" id="2.40.30.10">
    <property type="entry name" value="Translation factors"/>
    <property type="match status" value="1"/>
</dbReference>
<keyword evidence="3" id="KW-1185">Reference proteome</keyword>
<dbReference type="Pfam" id="PF08021">
    <property type="entry name" value="FAD_binding_9"/>
    <property type="match status" value="1"/>
</dbReference>
<name>A0A7M4DQC4_9MICO</name>
<evidence type="ECO:0000313" key="2">
    <source>
        <dbReference type="EMBL" id="VZO39668.1"/>
    </source>
</evidence>
<dbReference type="PANTHER" id="PTHR30157:SF0">
    <property type="entry name" value="NADPH-DEPENDENT FERRIC-CHELATE REDUCTASE"/>
    <property type="match status" value="1"/>
</dbReference>
<accession>A0A7M4DQC4</accession>
<dbReference type="Pfam" id="PF04954">
    <property type="entry name" value="SIP"/>
    <property type="match status" value="1"/>
</dbReference>